<dbReference type="PANTHER" id="PTHR15065">
    <property type="entry name" value="INSULINOMA-ASSOCIATED 1"/>
    <property type="match status" value="1"/>
</dbReference>
<feature type="compositionally biased region" description="Acidic residues" evidence="10">
    <location>
        <begin position="187"/>
        <end position="215"/>
    </location>
</feature>
<sequence>MMSSDHYMECHTLPAINETFSQFNARPSATISAAANLIYSPLDLSLRAGPNIAPITPPTTPSPPRKRHRLMSEENYLWRPHMSSRSSPSISTTTSTTPALVEYTNHYLHSVCYAKREGFYPSMSEEEVCNHSNVPNYVAAEKNFCEIPKSQRSVIMLSAKNNEQEEHHNHQQKQSDVSGIYVDDETILLTEDDDDDDDEDDEGKEEEEDDDEAENETVVSSQEFADTRDITEESSEFTAFATIPTTTTTTPTNKTLKTARQELVDYEVKSIANVDEEEEYVDILSNDDDELNPLASGANTILRLQSQSELEQELEKSGKVLTRNKLIYDNEEMHNKAVNGLEKLFNRDFQKLTDNNDVNEQNIAKDTEKTYIDLTNCQQSKETHQQLQQPIELEREKNYYCLPSMIGMESSGRPLYKTHKTERKRMKLRKQMSLDEETLSPVSGTIIRKLRDDEELVVRKGDIDPAFNVVEVTEEAKAILASIDNKIGAYLCQLCRTLYDDAFKLAQHRCPRIVHIEYKCSECDKVFNCPANLASHRRWHKPKSEILASSQSKKRLNQNHFPGHISDTSQHKSNTDDVVDGIFPCTQCGKTFRRNAYLKKHQASHQMLDNLKHLDMFKSPRRENPSTFHQPQGFGCSTVNTNQRSNSSALYSPFGPLHAPRPYPNRFGTLPFNPTFDYRRFYSLGELYLTQQLDRSSAFQYVHANHLRNLNNMANASNFINRPMASSPLMPLPVK</sequence>
<keyword evidence="5" id="KW-0862">Zinc</keyword>
<keyword evidence="3" id="KW-0677">Repeat</keyword>
<dbReference type="GO" id="GO:0000978">
    <property type="term" value="F:RNA polymerase II cis-regulatory region sequence-specific DNA binding"/>
    <property type="evidence" value="ECO:0007669"/>
    <property type="project" value="TreeGrafter"/>
</dbReference>
<feature type="region of interest" description="Disordered" evidence="10">
    <location>
        <begin position="162"/>
        <end position="181"/>
    </location>
</feature>
<evidence type="ECO:0000259" key="11">
    <source>
        <dbReference type="PROSITE" id="PS50157"/>
    </source>
</evidence>
<feature type="region of interest" description="Disordered" evidence="10">
    <location>
        <begin position="187"/>
        <end position="224"/>
    </location>
</feature>
<evidence type="ECO:0000256" key="3">
    <source>
        <dbReference type="ARBA" id="ARBA00022737"/>
    </source>
</evidence>
<dbReference type="InterPro" id="IPR036236">
    <property type="entry name" value="Znf_C2H2_sf"/>
</dbReference>
<reference evidence="12" key="2">
    <citation type="submission" date="2020-05" db="UniProtKB">
        <authorList>
            <consortium name="EnsemblMetazoa"/>
        </authorList>
    </citation>
    <scope>IDENTIFICATION</scope>
    <source>
        <strain evidence="12">IAEA</strain>
    </source>
</reference>
<dbReference type="GO" id="GO:0008270">
    <property type="term" value="F:zinc ion binding"/>
    <property type="evidence" value="ECO:0007669"/>
    <property type="project" value="UniProtKB-KW"/>
</dbReference>
<dbReference type="GO" id="GO:0001227">
    <property type="term" value="F:DNA-binding transcription repressor activity, RNA polymerase II-specific"/>
    <property type="evidence" value="ECO:0007669"/>
    <property type="project" value="TreeGrafter"/>
</dbReference>
<evidence type="ECO:0000256" key="10">
    <source>
        <dbReference type="SAM" id="MobiDB-lite"/>
    </source>
</evidence>
<evidence type="ECO:0000256" key="5">
    <source>
        <dbReference type="ARBA" id="ARBA00022833"/>
    </source>
</evidence>
<evidence type="ECO:0000256" key="9">
    <source>
        <dbReference type="PROSITE-ProRule" id="PRU00042"/>
    </source>
</evidence>
<proteinExistence type="predicted"/>
<evidence type="ECO:0000256" key="7">
    <source>
        <dbReference type="ARBA" id="ARBA00023163"/>
    </source>
</evidence>
<protein>
    <recommendedName>
        <fullName evidence="11">C2H2-type domain-containing protein</fullName>
    </recommendedName>
</protein>
<dbReference type="SUPFAM" id="SSF57667">
    <property type="entry name" value="beta-beta-alpha zinc fingers"/>
    <property type="match status" value="2"/>
</dbReference>
<evidence type="ECO:0000256" key="4">
    <source>
        <dbReference type="ARBA" id="ARBA00022771"/>
    </source>
</evidence>
<dbReference type="Gene3D" id="3.30.160.60">
    <property type="entry name" value="Classic Zinc Finger"/>
    <property type="match status" value="2"/>
</dbReference>
<dbReference type="GO" id="GO:0017053">
    <property type="term" value="C:transcription repressor complex"/>
    <property type="evidence" value="ECO:0007669"/>
    <property type="project" value="TreeGrafter"/>
</dbReference>
<dbReference type="PROSITE" id="PS50157">
    <property type="entry name" value="ZINC_FINGER_C2H2_2"/>
    <property type="match status" value="2"/>
</dbReference>
<keyword evidence="13" id="KW-1185">Reference proteome</keyword>
<organism evidence="12 13">
    <name type="scientific">Glossina brevipalpis</name>
    <dbReference type="NCBI Taxonomy" id="37001"/>
    <lineage>
        <taxon>Eukaryota</taxon>
        <taxon>Metazoa</taxon>
        <taxon>Ecdysozoa</taxon>
        <taxon>Arthropoda</taxon>
        <taxon>Hexapoda</taxon>
        <taxon>Insecta</taxon>
        <taxon>Pterygota</taxon>
        <taxon>Neoptera</taxon>
        <taxon>Endopterygota</taxon>
        <taxon>Diptera</taxon>
        <taxon>Brachycera</taxon>
        <taxon>Muscomorpha</taxon>
        <taxon>Hippoboscoidea</taxon>
        <taxon>Glossinidae</taxon>
        <taxon>Glossina</taxon>
    </lineage>
</organism>
<dbReference type="GO" id="GO:0005634">
    <property type="term" value="C:nucleus"/>
    <property type="evidence" value="ECO:0007669"/>
    <property type="project" value="UniProtKB-SubCell"/>
</dbReference>
<keyword evidence="4 9" id="KW-0863">Zinc-finger</keyword>
<dbReference type="EnsemblMetazoa" id="GBRI043457-RA">
    <property type="protein sequence ID" value="GBRI043457-PA"/>
    <property type="gene ID" value="GBRI043457"/>
</dbReference>
<dbReference type="FunFam" id="3.30.160.60:FF:001896">
    <property type="entry name" value="insulinoma-associated protein 1b"/>
    <property type="match status" value="1"/>
</dbReference>
<evidence type="ECO:0000256" key="2">
    <source>
        <dbReference type="ARBA" id="ARBA00022723"/>
    </source>
</evidence>
<comment type="subcellular location">
    <subcellularLocation>
        <location evidence="1">Nucleus</location>
    </subcellularLocation>
</comment>
<evidence type="ECO:0000256" key="1">
    <source>
        <dbReference type="ARBA" id="ARBA00004123"/>
    </source>
</evidence>
<dbReference type="PANTHER" id="PTHR15065:SF10">
    <property type="entry name" value="NERVOUS FINGERS 2, ISOFORM B"/>
    <property type="match status" value="1"/>
</dbReference>
<keyword evidence="2" id="KW-0479">Metal-binding</keyword>
<keyword evidence="8" id="KW-0539">Nucleus</keyword>
<evidence type="ECO:0000256" key="8">
    <source>
        <dbReference type="ARBA" id="ARBA00023242"/>
    </source>
</evidence>
<name>A0A1A9X413_9MUSC</name>
<feature type="region of interest" description="Disordered" evidence="10">
    <location>
        <begin position="548"/>
        <end position="573"/>
    </location>
</feature>
<dbReference type="GO" id="GO:0010564">
    <property type="term" value="P:regulation of cell cycle process"/>
    <property type="evidence" value="ECO:0007669"/>
    <property type="project" value="TreeGrafter"/>
</dbReference>
<accession>A0A1A9X413</accession>
<feature type="domain" description="C2H2-type" evidence="11">
    <location>
        <begin position="518"/>
        <end position="545"/>
    </location>
</feature>
<dbReference type="InterPro" id="IPR042972">
    <property type="entry name" value="INSM1/2"/>
</dbReference>
<evidence type="ECO:0000256" key="6">
    <source>
        <dbReference type="ARBA" id="ARBA00023015"/>
    </source>
</evidence>
<feature type="domain" description="C2H2-type" evidence="11">
    <location>
        <begin position="583"/>
        <end position="605"/>
    </location>
</feature>
<evidence type="ECO:0000313" key="13">
    <source>
        <dbReference type="Proteomes" id="UP000091820"/>
    </source>
</evidence>
<dbReference type="VEuPathDB" id="VectorBase:GBRI043457"/>
<dbReference type="FunFam" id="3.30.160.60:FF:000100">
    <property type="entry name" value="Zinc finger 45-like"/>
    <property type="match status" value="1"/>
</dbReference>
<dbReference type="InterPro" id="IPR013087">
    <property type="entry name" value="Znf_C2H2_type"/>
</dbReference>
<keyword evidence="7" id="KW-0804">Transcription</keyword>
<dbReference type="Pfam" id="PF00096">
    <property type="entry name" value="zf-C2H2"/>
    <property type="match status" value="2"/>
</dbReference>
<dbReference type="STRING" id="37001.A0A1A9X413"/>
<dbReference type="AlphaFoldDB" id="A0A1A9X413"/>
<dbReference type="PROSITE" id="PS00028">
    <property type="entry name" value="ZINC_FINGER_C2H2_1"/>
    <property type="match status" value="2"/>
</dbReference>
<dbReference type="Proteomes" id="UP000091820">
    <property type="component" value="Unassembled WGS sequence"/>
</dbReference>
<keyword evidence="6" id="KW-0805">Transcription regulation</keyword>
<dbReference type="SMART" id="SM00355">
    <property type="entry name" value="ZnF_C2H2"/>
    <property type="match status" value="3"/>
</dbReference>
<evidence type="ECO:0000313" key="12">
    <source>
        <dbReference type="EnsemblMetazoa" id="GBRI043457-PA"/>
    </source>
</evidence>
<reference evidence="13" key="1">
    <citation type="submission" date="2014-03" db="EMBL/GenBank/DDBJ databases">
        <authorList>
            <person name="Aksoy S."/>
            <person name="Warren W."/>
            <person name="Wilson R.K."/>
        </authorList>
    </citation>
    <scope>NUCLEOTIDE SEQUENCE [LARGE SCALE GENOMIC DNA]</scope>
    <source>
        <strain evidence="13">IAEA</strain>
    </source>
</reference>
<dbReference type="GO" id="GO:0030182">
    <property type="term" value="P:neuron differentiation"/>
    <property type="evidence" value="ECO:0007669"/>
    <property type="project" value="TreeGrafter"/>
</dbReference>